<proteinExistence type="inferred from homology"/>
<dbReference type="GO" id="GO:0016787">
    <property type="term" value="F:hydrolase activity"/>
    <property type="evidence" value="ECO:0007669"/>
    <property type="project" value="UniProtKB-KW"/>
</dbReference>
<evidence type="ECO:0000256" key="1">
    <source>
        <dbReference type="ARBA" id="ARBA00010613"/>
    </source>
</evidence>
<evidence type="ECO:0000259" key="3">
    <source>
        <dbReference type="PROSITE" id="PS50263"/>
    </source>
</evidence>
<dbReference type="InterPro" id="IPR045254">
    <property type="entry name" value="Nit1/2_C-N_Hydrolase"/>
</dbReference>
<dbReference type="PROSITE" id="PS50263">
    <property type="entry name" value="CN_HYDROLASE"/>
    <property type="match status" value="1"/>
</dbReference>
<dbReference type="Pfam" id="PF00795">
    <property type="entry name" value="CN_hydrolase"/>
    <property type="match status" value="1"/>
</dbReference>
<protein>
    <submittedName>
        <fullName evidence="4">Carbon-nitrogen hydrolase family protein</fullName>
    </submittedName>
</protein>
<dbReference type="PANTHER" id="PTHR23088">
    <property type="entry name" value="NITRILASE-RELATED"/>
    <property type="match status" value="1"/>
</dbReference>
<dbReference type="PANTHER" id="PTHR23088:SF27">
    <property type="entry name" value="DEAMINATED GLUTATHIONE AMIDASE"/>
    <property type="match status" value="1"/>
</dbReference>
<dbReference type="CDD" id="cd07572">
    <property type="entry name" value="nit"/>
    <property type="match status" value="1"/>
</dbReference>
<evidence type="ECO:0000256" key="2">
    <source>
        <dbReference type="ARBA" id="ARBA00022801"/>
    </source>
</evidence>
<dbReference type="InterPro" id="IPR036526">
    <property type="entry name" value="C-N_Hydrolase_sf"/>
</dbReference>
<keyword evidence="5" id="KW-1185">Reference proteome</keyword>
<dbReference type="InterPro" id="IPR003010">
    <property type="entry name" value="C-N_Hydrolase"/>
</dbReference>
<keyword evidence="2 4" id="KW-0378">Hydrolase</keyword>
<evidence type="ECO:0000313" key="4">
    <source>
        <dbReference type="EMBL" id="WHS65529.1"/>
    </source>
</evidence>
<organism evidence="4 5">
    <name type="scientific">Comamonas resistens</name>
    <dbReference type="NCBI Taxonomy" id="3046670"/>
    <lineage>
        <taxon>Bacteria</taxon>
        <taxon>Pseudomonadati</taxon>
        <taxon>Pseudomonadota</taxon>
        <taxon>Betaproteobacteria</taxon>
        <taxon>Burkholderiales</taxon>
        <taxon>Comamonadaceae</taxon>
        <taxon>Comamonas</taxon>
    </lineage>
</organism>
<sequence length="271" mass="29879">MKIAALQMVSGIQLQSNLAQARQLMEQAASLGAELVVLPEYFCAMGARDTDKIAYCEAFGVGPIQDFMARAARELRLWVVAGTLPLQADDAQHVLNTSLVYSPQGDCVARYDKIHLFRFDNGREHYAESDVVQAGAQPVVCDIKARNGEVWRLGLSVCYDLRFPELYRMLSAQGADLLLVPSAFTHTTGQAHWEILLRARAIENQAYVLAPGQGGVHENGRRTWGHSLLIDPWGEVMALQASGAGVVLGSLSRERMQQVRQQLPALTHRVL</sequence>
<evidence type="ECO:0000313" key="5">
    <source>
        <dbReference type="Proteomes" id="UP001240697"/>
    </source>
</evidence>
<reference evidence="4 5" key="1">
    <citation type="submission" date="2023-05" db="EMBL/GenBank/DDBJ databases">
        <authorList>
            <person name="Yin Y."/>
            <person name="Lu Z."/>
        </authorList>
    </citation>
    <scope>NUCLEOTIDE SEQUENCE [LARGE SCALE GENOMIC DNA]</scope>
    <source>
        <strain evidence="4 5">ZM22</strain>
    </source>
</reference>
<dbReference type="SUPFAM" id="SSF56317">
    <property type="entry name" value="Carbon-nitrogen hydrolase"/>
    <property type="match status" value="1"/>
</dbReference>
<feature type="domain" description="CN hydrolase" evidence="3">
    <location>
        <begin position="1"/>
        <end position="253"/>
    </location>
</feature>
<accession>A0ABY8ST71</accession>
<dbReference type="Gene3D" id="3.60.110.10">
    <property type="entry name" value="Carbon-nitrogen hydrolase"/>
    <property type="match status" value="1"/>
</dbReference>
<gene>
    <name evidence="4" type="ORF">QMY55_24245</name>
</gene>
<dbReference type="Proteomes" id="UP001240697">
    <property type="component" value="Chromosome"/>
</dbReference>
<dbReference type="PROSITE" id="PS01227">
    <property type="entry name" value="UPF0012"/>
    <property type="match status" value="1"/>
</dbReference>
<comment type="similarity">
    <text evidence="1">Belongs to the carbon-nitrogen hydrolase superfamily. NIT1/NIT2 family.</text>
</comment>
<dbReference type="RefSeq" id="WP_283486631.1">
    <property type="nucleotide sequence ID" value="NZ_CP125947.1"/>
</dbReference>
<name>A0ABY8ST71_9BURK</name>
<dbReference type="EMBL" id="CP125947">
    <property type="protein sequence ID" value="WHS65529.1"/>
    <property type="molecule type" value="Genomic_DNA"/>
</dbReference>
<dbReference type="InterPro" id="IPR001110">
    <property type="entry name" value="UPF0012_CS"/>
</dbReference>